<evidence type="ECO:0000313" key="9">
    <source>
        <dbReference type="Proteomes" id="UP001153387"/>
    </source>
</evidence>
<dbReference type="EC" id="3.2.1.40" evidence="2"/>
<feature type="domain" description="Alpha-L-rhamnosidase concanavalin-like" evidence="4">
    <location>
        <begin position="383"/>
        <end position="468"/>
    </location>
</feature>
<dbReference type="GO" id="GO:0005975">
    <property type="term" value="P:carbohydrate metabolic process"/>
    <property type="evidence" value="ECO:0007669"/>
    <property type="project" value="InterPro"/>
</dbReference>
<comment type="caution">
    <text evidence="8">The sequence shown here is derived from an EMBL/GenBank/DDBJ whole genome shotgun (WGS) entry which is preliminary data.</text>
</comment>
<comment type="catalytic activity">
    <reaction evidence="1">
        <text>Hydrolysis of terminal non-reducing alpha-L-rhamnose residues in alpha-L-rhamnosides.</text>
        <dbReference type="EC" id="3.2.1.40"/>
    </reaction>
</comment>
<dbReference type="Proteomes" id="UP001153387">
    <property type="component" value="Unassembled WGS sequence"/>
</dbReference>
<keyword evidence="3 8" id="KW-0378">Hydrolase</keyword>
<evidence type="ECO:0000259" key="6">
    <source>
        <dbReference type="Pfam" id="PF17389"/>
    </source>
</evidence>
<dbReference type="RefSeq" id="WP_277563472.1">
    <property type="nucleotide sequence ID" value="NZ_JAPDHZ010000002.1"/>
</dbReference>
<dbReference type="InterPro" id="IPR016007">
    <property type="entry name" value="Alpha_rhamnosid"/>
</dbReference>
<name>A0A9X4KCC6_9BACL</name>
<dbReference type="Pfam" id="PF05592">
    <property type="entry name" value="Bac_rhamnosid"/>
    <property type="match status" value="1"/>
</dbReference>
<sequence length="895" mass="97997">MSNQTSRTAFEKAVWIAAPVADHRTWNEFAIEFTVVPESGTLEVLFGVQSETRYSGCALDAASGSVTLFAFADGARQPLAQAMAPELANRAISIGVRLERSAEEVAVCIGGRTVLSASESGRTPGTIGFKTETGGSAVCRDLRVYSPDGRILYVNRFYDPAAIQFGGGRIDGSGSGLRMDENVLAICEAPVAPDSPLLRKDFAMPSPVARAELRVYALGWYELSVNGAKPDSRVLTPANSPYDRRLLYDVYDVTGMLKKGTNAIGLWLGNGYNMNYSRWGWKWKRSKAVALELTATLEDGSTLTVATDESWLTKPSPLLANDIYDGETFDARLAQPGWDSPGFAAEGWICAARAEPPEGELARSEQPPVRAFAPLQPVRVLRPRDGVAVYDFGQNIAGWARAVVRGPAGSRIALRYSELIGADCAIDPWTNRNAKATDTYILGGGMERETYEPRFTYHGFRYVEATGDAELLELFAVPVHAAVAEAGEFECSDETVTRIQSNLRWSILNNLYSIPTDCCQRDERTPCLMDSAVVEEAAIHNFGMQSYYRKWLGDIRHDAGNPDWSGDKVTLPWYLYMYYGDRETLETSYPSMSAYVDTLAAKWPAGIVEEGFGDWCAPNDDGWENYFNEVAIVNSALYWRFARIVSQAADVCGHADDALRFSALADRLVDAFESRFHGGNGIYGSGSQTAQLMPLTFGMVPPSRVGMAVEGLIAAIEAKGRRLDTGIYGTRYLMDVLADHGHIDLALELLTQPEYPGFGFQIAQGATTLWEQWNEKGGMHSHDHAMFGGIGASFYTRLGGIEPLSPGYETIRIRPRVSSRLEWVRTRLKTVKGEIVSDWRKEGDALKLEIEIPEGATAVIVLPELSPGAASAADERRTGPGRHAFVVAAVPEVTD</sequence>
<evidence type="ECO:0000256" key="3">
    <source>
        <dbReference type="ARBA" id="ARBA00022801"/>
    </source>
</evidence>
<evidence type="ECO:0000259" key="4">
    <source>
        <dbReference type="Pfam" id="PF05592"/>
    </source>
</evidence>
<evidence type="ECO:0000313" key="8">
    <source>
        <dbReference type="EMBL" id="MDG0789539.1"/>
    </source>
</evidence>
<gene>
    <name evidence="8" type="ORF">OMP38_00700</name>
</gene>
<dbReference type="Gene3D" id="2.60.120.260">
    <property type="entry name" value="Galactose-binding domain-like"/>
    <property type="match status" value="2"/>
</dbReference>
<organism evidence="8 9">
    <name type="scientific">Cohnella ginsengisoli</name>
    <dbReference type="NCBI Taxonomy" id="425004"/>
    <lineage>
        <taxon>Bacteria</taxon>
        <taxon>Bacillati</taxon>
        <taxon>Bacillota</taxon>
        <taxon>Bacilli</taxon>
        <taxon>Bacillales</taxon>
        <taxon>Paenibacillaceae</taxon>
        <taxon>Cohnella</taxon>
    </lineage>
</organism>
<dbReference type="AlphaFoldDB" id="A0A9X4KCC6"/>
<dbReference type="InterPro" id="IPR013737">
    <property type="entry name" value="Bac_rhamnosid_N"/>
</dbReference>
<dbReference type="Pfam" id="PF17389">
    <property type="entry name" value="Bac_rhamnosid6H"/>
    <property type="match status" value="1"/>
</dbReference>
<dbReference type="PANTHER" id="PTHR33307">
    <property type="entry name" value="ALPHA-RHAMNOSIDASE (EUROFUNG)"/>
    <property type="match status" value="1"/>
</dbReference>
<evidence type="ECO:0000256" key="1">
    <source>
        <dbReference type="ARBA" id="ARBA00001445"/>
    </source>
</evidence>
<accession>A0A9X4KCC6</accession>
<dbReference type="InterPro" id="IPR008928">
    <property type="entry name" value="6-hairpin_glycosidase_sf"/>
</dbReference>
<reference evidence="8 9" key="1">
    <citation type="submission" date="2022-10" db="EMBL/GenBank/DDBJ databases">
        <title>Comparative genomic analysis of Cohnella hashimotonis sp. nov., isolated from the International Space Station.</title>
        <authorList>
            <person name="Simpson A."/>
            <person name="Venkateswaran K."/>
        </authorList>
    </citation>
    <scope>NUCLEOTIDE SEQUENCE [LARGE SCALE GENOMIC DNA]</scope>
    <source>
        <strain evidence="8 9">DSM 18997</strain>
    </source>
</reference>
<dbReference type="Gene3D" id="1.50.10.10">
    <property type="match status" value="1"/>
</dbReference>
<feature type="domain" description="Bacterial alpha-L-rhamnosidase N-terminal" evidence="5">
    <location>
        <begin position="208"/>
        <end position="371"/>
    </location>
</feature>
<dbReference type="EMBL" id="JAPDHZ010000002">
    <property type="protein sequence ID" value="MDG0789539.1"/>
    <property type="molecule type" value="Genomic_DNA"/>
</dbReference>
<dbReference type="PANTHER" id="PTHR33307:SF6">
    <property type="entry name" value="ALPHA-RHAMNOSIDASE (EUROFUNG)-RELATED"/>
    <property type="match status" value="1"/>
</dbReference>
<dbReference type="GO" id="GO:0030596">
    <property type="term" value="F:alpha-L-rhamnosidase activity"/>
    <property type="evidence" value="ECO:0007669"/>
    <property type="project" value="UniProtKB-EC"/>
</dbReference>
<dbReference type="InterPro" id="IPR035398">
    <property type="entry name" value="Bac_rhamnosid_C"/>
</dbReference>
<dbReference type="Gene3D" id="2.60.420.10">
    <property type="entry name" value="Maltose phosphorylase, domain 3"/>
    <property type="match status" value="1"/>
</dbReference>
<dbReference type="InterPro" id="IPR012341">
    <property type="entry name" value="6hp_glycosidase-like_sf"/>
</dbReference>
<evidence type="ECO:0000256" key="2">
    <source>
        <dbReference type="ARBA" id="ARBA00012652"/>
    </source>
</evidence>
<feature type="domain" description="Alpha-L-rhamnosidase C-terminal" evidence="7">
    <location>
        <begin position="800"/>
        <end position="866"/>
    </location>
</feature>
<dbReference type="InterPro" id="IPR008902">
    <property type="entry name" value="Rhamnosid_concanavalin"/>
</dbReference>
<dbReference type="Pfam" id="PF08531">
    <property type="entry name" value="Bac_rhamnosid_N"/>
    <property type="match status" value="1"/>
</dbReference>
<dbReference type="Gene3D" id="2.60.120.560">
    <property type="entry name" value="Exo-inulinase, domain 1"/>
    <property type="match status" value="1"/>
</dbReference>
<dbReference type="SUPFAM" id="SSF48208">
    <property type="entry name" value="Six-hairpin glycosidases"/>
    <property type="match status" value="1"/>
</dbReference>
<dbReference type="Pfam" id="PF17390">
    <property type="entry name" value="Bac_rhamnosid_C"/>
    <property type="match status" value="1"/>
</dbReference>
<proteinExistence type="predicted"/>
<keyword evidence="9" id="KW-1185">Reference proteome</keyword>
<evidence type="ECO:0000259" key="5">
    <source>
        <dbReference type="Pfam" id="PF08531"/>
    </source>
</evidence>
<dbReference type="InterPro" id="IPR035396">
    <property type="entry name" value="Bac_rhamnosid6H"/>
</dbReference>
<feature type="domain" description="Alpha-L-rhamnosidase six-hairpin glycosidase" evidence="6">
    <location>
        <begin position="485"/>
        <end position="797"/>
    </location>
</feature>
<protein>
    <recommendedName>
        <fullName evidence="2">alpha-L-rhamnosidase</fullName>
        <ecNumber evidence="2">3.2.1.40</ecNumber>
    </recommendedName>
</protein>
<evidence type="ECO:0000259" key="7">
    <source>
        <dbReference type="Pfam" id="PF17390"/>
    </source>
</evidence>